<organism evidence="1 2">
    <name type="scientific">Rhodoplanes tepidamans</name>
    <name type="common">Rhodoplanes cryptolactis</name>
    <dbReference type="NCBI Taxonomy" id="200616"/>
    <lineage>
        <taxon>Bacteria</taxon>
        <taxon>Pseudomonadati</taxon>
        <taxon>Pseudomonadota</taxon>
        <taxon>Alphaproteobacteria</taxon>
        <taxon>Hyphomicrobiales</taxon>
        <taxon>Nitrobacteraceae</taxon>
        <taxon>Rhodoplanes</taxon>
    </lineage>
</organism>
<gene>
    <name evidence="1" type="ORF">PQJ73_29685</name>
</gene>
<reference evidence="1" key="2">
    <citation type="submission" date="2023-02" db="EMBL/GenBank/DDBJ databases">
        <authorList>
            <person name="Rayyan A."/>
            <person name="Meyer T."/>
            <person name="Kyndt J.A."/>
        </authorList>
    </citation>
    <scope>NUCLEOTIDE SEQUENCE</scope>
    <source>
        <strain evidence="1">DSM 9987</strain>
    </source>
</reference>
<sequence length="125" mass="12445">MAGLLGVALCASAAAEDAGGGRVELVLPRPASPGEEVWLQVKTGALPRGAAVEVATEDGTPVGSVSPFGAAAVRHGASYTIPLPAGAVRDGRLTLRVEIEQPGAAARAPQAGEVTVTPVYVPVAR</sequence>
<reference evidence="1" key="1">
    <citation type="journal article" date="2023" name="Microbiol Resour">
        <title>Genome Sequences of Rhodoplanes serenus and Two Thermotolerant Strains, Rhodoplanes tepidamans and 'Rhodoplanes cryptolactis,' Further Refine the Genus.</title>
        <authorList>
            <person name="Rayyan A.A."/>
            <person name="Kyndt J.A."/>
        </authorList>
    </citation>
    <scope>NUCLEOTIDE SEQUENCE</scope>
    <source>
        <strain evidence="1">DSM 9987</strain>
    </source>
</reference>
<evidence type="ECO:0000313" key="1">
    <source>
        <dbReference type="EMBL" id="MDC7789871.1"/>
    </source>
</evidence>
<comment type="caution">
    <text evidence="1">The sequence shown here is derived from an EMBL/GenBank/DDBJ whole genome shotgun (WGS) entry which is preliminary data.</text>
</comment>
<proteinExistence type="predicted"/>
<dbReference type="RefSeq" id="WP_272780691.1">
    <property type="nucleotide sequence ID" value="NZ_JAQQLI010000096.1"/>
</dbReference>
<protein>
    <submittedName>
        <fullName evidence="1">Uncharacterized protein</fullName>
    </submittedName>
</protein>
<name>A0ABT5JJG2_RHOTP</name>
<evidence type="ECO:0000313" key="2">
    <source>
        <dbReference type="Proteomes" id="UP001165652"/>
    </source>
</evidence>
<accession>A0ABT5JJG2</accession>
<keyword evidence="2" id="KW-1185">Reference proteome</keyword>
<dbReference type="Proteomes" id="UP001165652">
    <property type="component" value="Unassembled WGS sequence"/>
</dbReference>
<dbReference type="EMBL" id="JAQQLI010000096">
    <property type="protein sequence ID" value="MDC7789871.1"/>
    <property type="molecule type" value="Genomic_DNA"/>
</dbReference>